<evidence type="ECO:0000313" key="2">
    <source>
        <dbReference type="EMBL" id="WDF67414.1"/>
    </source>
</evidence>
<feature type="transmembrane region" description="Helical" evidence="1">
    <location>
        <begin position="37"/>
        <end position="59"/>
    </location>
</feature>
<reference evidence="2 3" key="1">
    <citation type="submission" date="2023-02" db="EMBL/GenBank/DDBJ databases">
        <title>Genome sequence of Sphingobacterium sp. KACC 22765.</title>
        <authorList>
            <person name="Kim S."/>
            <person name="Heo J."/>
            <person name="Kwon S.-W."/>
        </authorList>
    </citation>
    <scope>NUCLEOTIDE SEQUENCE [LARGE SCALE GENOMIC DNA]</scope>
    <source>
        <strain evidence="2 3">KACC 22765</strain>
    </source>
</reference>
<sequence length="323" mass="36760">MPRKIRLSKSILLALAIPTIYALLIRVLFGVNSWDQLFSVMSVTFLFILPTIVGFLTIYLSPPADALKVGYALVVPWIPIFFFFILTILLQLEGWACWLMALPLFLGLASIGGLLGRSVKKHKANGKLQLSIAVLLPFLFAPLEQLINTIPATYEVYTYIDIEAPTATIWDNVVRVREIPEQEDTGTLNKLLGFPRPVKAELDFEGVGAYREAIFTKGLVFQETVTAYRHQEFMHFTIKADPQDIPSTTLDEHVLIGGAYFDVLNGNYRLENLGDNKHRLHLSSHFQLHTTFNFYAGWWAKWIMADIQNNILRVEKQRAEVYE</sequence>
<dbReference type="EMBL" id="CP117880">
    <property type="protein sequence ID" value="WDF67414.1"/>
    <property type="molecule type" value="Genomic_DNA"/>
</dbReference>
<proteinExistence type="predicted"/>
<accession>A0ABY7WCN5</accession>
<dbReference type="SUPFAM" id="SSF55961">
    <property type="entry name" value="Bet v1-like"/>
    <property type="match status" value="1"/>
</dbReference>
<feature type="transmembrane region" description="Helical" evidence="1">
    <location>
        <begin position="98"/>
        <end position="116"/>
    </location>
</feature>
<evidence type="ECO:0008006" key="4">
    <source>
        <dbReference type="Google" id="ProtNLM"/>
    </source>
</evidence>
<dbReference type="Proteomes" id="UP001221558">
    <property type="component" value="Chromosome"/>
</dbReference>
<keyword evidence="3" id="KW-1185">Reference proteome</keyword>
<keyword evidence="1" id="KW-0472">Membrane</keyword>
<evidence type="ECO:0000313" key="3">
    <source>
        <dbReference type="Proteomes" id="UP001221558"/>
    </source>
</evidence>
<name>A0ABY7WCN5_9SPHI</name>
<dbReference type="RefSeq" id="WP_274266143.1">
    <property type="nucleotide sequence ID" value="NZ_CP117880.1"/>
</dbReference>
<evidence type="ECO:0000256" key="1">
    <source>
        <dbReference type="SAM" id="Phobius"/>
    </source>
</evidence>
<feature type="transmembrane region" description="Helical" evidence="1">
    <location>
        <begin position="71"/>
        <end position="92"/>
    </location>
</feature>
<organism evidence="2 3">
    <name type="scientific">Sphingobacterium oryzagri</name>
    <dbReference type="NCBI Taxonomy" id="3025669"/>
    <lineage>
        <taxon>Bacteria</taxon>
        <taxon>Pseudomonadati</taxon>
        <taxon>Bacteroidota</taxon>
        <taxon>Sphingobacteriia</taxon>
        <taxon>Sphingobacteriales</taxon>
        <taxon>Sphingobacteriaceae</taxon>
        <taxon>Sphingobacterium</taxon>
    </lineage>
</organism>
<protein>
    <recommendedName>
        <fullName evidence="4">SRPBCC family protein</fullName>
    </recommendedName>
</protein>
<keyword evidence="1" id="KW-0812">Transmembrane</keyword>
<gene>
    <name evidence="2" type="ORF">PQ465_14000</name>
</gene>
<keyword evidence="1" id="KW-1133">Transmembrane helix</keyword>
<feature type="transmembrane region" description="Helical" evidence="1">
    <location>
        <begin position="12"/>
        <end position="31"/>
    </location>
</feature>